<protein>
    <submittedName>
        <fullName evidence="2">Uncharacterized protein</fullName>
    </submittedName>
</protein>
<accession>G0J6Y6</accession>
<dbReference type="EMBL" id="CP002955">
    <property type="protein sequence ID" value="AEL26877.1"/>
    <property type="molecule type" value="Genomic_DNA"/>
</dbReference>
<evidence type="ECO:0000313" key="2">
    <source>
        <dbReference type="EMBL" id="AEL26877.1"/>
    </source>
</evidence>
<organism evidence="2 3">
    <name type="scientific">Cyclobacterium marinum (strain ATCC 25205 / DSM 745 / LMG 13164 / NCIMB 1802)</name>
    <name type="common">Flectobacillus marinus</name>
    <dbReference type="NCBI Taxonomy" id="880070"/>
    <lineage>
        <taxon>Bacteria</taxon>
        <taxon>Pseudomonadati</taxon>
        <taxon>Bacteroidota</taxon>
        <taxon>Cytophagia</taxon>
        <taxon>Cytophagales</taxon>
        <taxon>Cyclobacteriaceae</taxon>
        <taxon>Cyclobacterium</taxon>
    </lineage>
</organism>
<dbReference type="AlphaFoldDB" id="G0J6Y6"/>
<proteinExistence type="predicted"/>
<evidence type="ECO:0000256" key="1">
    <source>
        <dbReference type="SAM" id="Phobius"/>
    </source>
</evidence>
<dbReference type="Proteomes" id="UP000001635">
    <property type="component" value="Chromosome"/>
</dbReference>
<sequence>MERLILKKYWENDKLTSPVNNLYVAFPIYFFDNFASFLLLLSGYKITTSKKKHLQDVSCKCLNFKSLLSGSNQRPTDYKSEITLLLHLSNTILIY</sequence>
<keyword evidence="1" id="KW-1133">Transmembrane helix</keyword>
<reference evidence="3" key="1">
    <citation type="submission" date="2011-07" db="EMBL/GenBank/DDBJ databases">
        <title>The complete genome of Cyclobacterium marinum DSM 745.</title>
        <authorList>
            <person name="Lucas S."/>
            <person name="Han J."/>
            <person name="Lapidus A."/>
            <person name="Bruce D."/>
            <person name="Goodwin L."/>
            <person name="Pitluck S."/>
            <person name="Peters L."/>
            <person name="Kyrpides N."/>
            <person name="Mavromatis K."/>
            <person name="Ivanova N."/>
            <person name="Ovchinnikova G."/>
            <person name="Chertkov O."/>
            <person name="Detter J.C."/>
            <person name="Tapia R."/>
            <person name="Han C."/>
            <person name="Land M."/>
            <person name="Hauser L."/>
            <person name="Markowitz V."/>
            <person name="Cheng J.-F."/>
            <person name="Hugenholtz P."/>
            <person name="Woyke T."/>
            <person name="Wu D."/>
            <person name="Tindall B."/>
            <person name="Schuetze A."/>
            <person name="Brambilla E."/>
            <person name="Klenk H.-P."/>
            <person name="Eisen J.A."/>
        </authorList>
    </citation>
    <scope>NUCLEOTIDE SEQUENCE [LARGE SCALE GENOMIC DNA]</scope>
    <source>
        <strain evidence="3">ATCC 25205 / DSM 745 / LMG 13164 / NCIMB 1802</strain>
    </source>
</reference>
<feature type="transmembrane region" description="Helical" evidence="1">
    <location>
        <begin position="22"/>
        <end position="44"/>
    </location>
</feature>
<dbReference type="KEGG" id="cmr:Cycma_3149"/>
<name>G0J6Y6_CYCMS</name>
<keyword evidence="1" id="KW-0812">Transmembrane</keyword>
<evidence type="ECO:0000313" key="3">
    <source>
        <dbReference type="Proteomes" id="UP000001635"/>
    </source>
</evidence>
<keyword evidence="1" id="KW-0472">Membrane</keyword>
<gene>
    <name evidence="2" type="ordered locus">Cycma_3149</name>
</gene>
<dbReference type="STRING" id="880070.Cycma_3149"/>
<dbReference type="HOGENOM" id="CLU_2368170_0_0_10"/>
<keyword evidence="3" id="KW-1185">Reference proteome</keyword>